<comment type="caution">
    <text evidence="2">The sequence shown here is derived from an EMBL/GenBank/DDBJ whole genome shotgun (WGS) entry which is preliminary data.</text>
</comment>
<dbReference type="Proteomes" id="UP001054837">
    <property type="component" value="Unassembled WGS sequence"/>
</dbReference>
<protein>
    <submittedName>
        <fullName evidence="2">Uncharacterized protein</fullName>
    </submittedName>
</protein>
<reference evidence="2 3" key="1">
    <citation type="submission" date="2021-06" db="EMBL/GenBank/DDBJ databases">
        <title>Caerostris darwini draft genome.</title>
        <authorList>
            <person name="Kono N."/>
            <person name="Arakawa K."/>
        </authorList>
    </citation>
    <scope>NUCLEOTIDE SEQUENCE [LARGE SCALE GENOMIC DNA]</scope>
</reference>
<evidence type="ECO:0000256" key="1">
    <source>
        <dbReference type="SAM" id="MobiDB-lite"/>
    </source>
</evidence>
<feature type="region of interest" description="Disordered" evidence="1">
    <location>
        <begin position="22"/>
        <end position="53"/>
    </location>
</feature>
<dbReference type="EMBL" id="BPLQ01007179">
    <property type="protein sequence ID" value="GIY28529.1"/>
    <property type="molecule type" value="Genomic_DNA"/>
</dbReference>
<evidence type="ECO:0000313" key="3">
    <source>
        <dbReference type="Proteomes" id="UP001054837"/>
    </source>
</evidence>
<sequence>MAVILNKRKRVQGGCEWTQSIPAPVGRVSPPGPVQRPRRNGASEIPGSPHDVSSLNISYHNALQLHSSKI</sequence>
<evidence type="ECO:0000313" key="2">
    <source>
        <dbReference type="EMBL" id="GIY28529.1"/>
    </source>
</evidence>
<organism evidence="2 3">
    <name type="scientific">Caerostris darwini</name>
    <dbReference type="NCBI Taxonomy" id="1538125"/>
    <lineage>
        <taxon>Eukaryota</taxon>
        <taxon>Metazoa</taxon>
        <taxon>Ecdysozoa</taxon>
        <taxon>Arthropoda</taxon>
        <taxon>Chelicerata</taxon>
        <taxon>Arachnida</taxon>
        <taxon>Araneae</taxon>
        <taxon>Araneomorphae</taxon>
        <taxon>Entelegynae</taxon>
        <taxon>Araneoidea</taxon>
        <taxon>Araneidae</taxon>
        <taxon>Caerostris</taxon>
    </lineage>
</organism>
<proteinExistence type="predicted"/>
<gene>
    <name evidence="2" type="ORF">CDAR_409401</name>
</gene>
<accession>A0AAV4S597</accession>
<name>A0AAV4S597_9ARAC</name>
<keyword evidence="3" id="KW-1185">Reference proteome</keyword>
<dbReference type="AlphaFoldDB" id="A0AAV4S597"/>